<dbReference type="FunFam" id="1.10.10.10:FF:000026">
    <property type="entry name" value="HTH-type transcriptional regulator IscR"/>
    <property type="match status" value="1"/>
</dbReference>
<evidence type="ECO:0000256" key="1">
    <source>
        <dbReference type="ARBA" id="ARBA00023125"/>
    </source>
</evidence>
<accession>A0A2H9T927</accession>
<sequence>MRLTTKGRYAVTAMLDLALNTGSGPVALADISERQGISLSYLEQLFAKLRRNELVCSVRGPGGGYKLSRRCQNIYVASVIDAVDESVDAMRCQGDGGCQKGATCLTHYLWMDLSDQIHKFLSGISLADLMARRDVQDVANRQKQKESNNNEIDVVALTEGCLARSYL</sequence>
<dbReference type="EMBL" id="NSIT01000051">
    <property type="protein sequence ID" value="PJE79736.1"/>
    <property type="molecule type" value="Genomic_DNA"/>
</dbReference>
<dbReference type="AlphaFoldDB" id="A0A2H9T927"/>
<dbReference type="PANTHER" id="PTHR33221">
    <property type="entry name" value="WINGED HELIX-TURN-HELIX TRANSCRIPTIONAL REGULATOR, RRF2 FAMILY"/>
    <property type="match status" value="1"/>
</dbReference>
<dbReference type="PROSITE" id="PS51197">
    <property type="entry name" value="HTH_RRF2_2"/>
    <property type="match status" value="1"/>
</dbReference>
<organism evidence="2">
    <name type="scientific">invertebrate metagenome</name>
    <dbReference type="NCBI Taxonomy" id="1711999"/>
    <lineage>
        <taxon>unclassified sequences</taxon>
        <taxon>metagenomes</taxon>
        <taxon>organismal metagenomes</taxon>
    </lineage>
</organism>
<gene>
    <name evidence="2" type="primary">iscR</name>
    <name evidence="2" type="ORF">CI610_01308</name>
</gene>
<dbReference type="InterPro" id="IPR000944">
    <property type="entry name" value="Tscrpt_reg_Rrf2"/>
</dbReference>
<dbReference type="GO" id="GO:0005829">
    <property type="term" value="C:cytosol"/>
    <property type="evidence" value="ECO:0007669"/>
    <property type="project" value="TreeGrafter"/>
</dbReference>
<comment type="caution">
    <text evidence="2">The sequence shown here is derived from an EMBL/GenBank/DDBJ whole genome shotgun (WGS) entry which is preliminary data.</text>
</comment>
<dbReference type="GO" id="GO:0003700">
    <property type="term" value="F:DNA-binding transcription factor activity"/>
    <property type="evidence" value="ECO:0007669"/>
    <property type="project" value="InterPro"/>
</dbReference>
<dbReference type="NCBIfam" id="TIGR00738">
    <property type="entry name" value="rrf2_super"/>
    <property type="match status" value="1"/>
</dbReference>
<reference evidence="2" key="1">
    <citation type="journal article" date="2017" name="Appl. Environ. Microbiol.">
        <title>Molecular characterization of an Endozoicomonas-like organism causing infection in king scallop Pecten maximus L.</title>
        <authorList>
            <person name="Cano I."/>
            <person name="van Aerle R."/>
            <person name="Ross S."/>
            <person name="Verner-Jeffreys D.W."/>
            <person name="Paley R.K."/>
            <person name="Rimmer G."/>
            <person name="Ryder D."/>
            <person name="Hooper P."/>
            <person name="Stone D."/>
            <person name="Feist S.W."/>
        </authorList>
    </citation>
    <scope>NUCLEOTIDE SEQUENCE</scope>
</reference>
<dbReference type="Pfam" id="PF02082">
    <property type="entry name" value="Rrf2"/>
    <property type="match status" value="1"/>
</dbReference>
<dbReference type="SUPFAM" id="SSF46785">
    <property type="entry name" value="Winged helix' DNA-binding domain"/>
    <property type="match status" value="1"/>
</dbReference>
<keyword evidence="1" id="KW-0238">DNA-binding</keyword>
<dbReference type="GO" id="GO:0003690">
    <property type="term" value="F:double-stranded DNA binding"/>
    <property type="evidence" value="ECO:0007669"/>
    <property type="project" value="InterPro"/>
</dbReference>
<evidence type="ECO:0000313" key="2">
    <source>
        <dbReference type="EMBL" id="PJE79736.1"/>
    </source>
</evidence>
<dbReference type="InterPro" id="IPR036388">
    <property type="entry name" value="WH-like_DNA-bd_sf"/>
</dbReference>
<protein>
    <submittedName>
        <fullName evidence="2">HTH-type transcriptional regulator IscR</fullName>
    </submittedName>
</protein>
<dbReference type="Gene3D" id="1.10.10.10">
    <property type="entry name" value="Winged helix-like DNA-binding domain superfamily/Winged helix DNA-binding domain"/>
    <property type="match status" value="1"/>
</dbReference>
<dbReference type="InterPro" id="IPR010242">
    <property type="entry name" value="TF_HTH_IscR"/>
</dbReference>
<dbReference type="InterPro" id="IPR036390">
    <property type="entry name" value="WH_DNA-bd_sf"/>
</dbReference>
<proteinExistence type="predicted"/>
<dbReference type="NCBIfam" id="TIGR02010">
    <property type="entry name" value="IscR"/>
    <property type="match status" value="1"/>
</dbReference>
<name>A0A2H9T927_9ZZZZ</name>
<dbReference type="PANTHER" id="PTHR33221:SF5">
    <property type="entry name" value="HTH-TYPE TRANSCRIPTIONAL REGULATOR ISCR"/>
    <property type="match status" value="1"/>
</dbReference>